<dbReference type="EMBL" id="PEQY01000001">
    <property type="protein sequence ID" value="PIM81062.1"/>
    <property type="molecule type" value="Genomic_DNA"/>
</dbReference>
<proteinExistence type="predicted"/>
<gene>
    <name evidence="2" type="ORF">CTM71_04530</name>
</gene>
<accession>A0A2G9EJF3</accession>
<feature type="domain" description="Bacterial toxin 50" evidence="1">
    <location>
        <begin position="53"/>
        <end position="156"/>
    </location>
</feature>
<comment type="caution">
    <text evidence="2">The sequence shown here is derived from an EMBL/GenBank/DDBJ whole genome shotgun (WGS) entry which is preliminary data.</text>
</comment>
<dbReference type="Pfam" id="PF15542">
    <property type="entry name" value="Ntox50"/>
    <property type="match status" value="1"/>
</dbReference>
<evidence type="ECO:0000313" key="2">
    <source>
        <dbReference type="EMBL" id="PIM81062.1"/>
    </source>
</evidence>
<dbReference type="AlphaFoldDB" id="A0A2G9EJF3"/>
<evidence type="ECO:0000259" key="1">
    <source>
        <dbReference type="Pfam" id="PF15542"/>
    </source>
</evidence>
<organism evidence="2 3">
    <name type="scientific">Fusobacterium pseudoperiodonticum</name>
    <dbReference type="NCBI Taxonomy" id="2663009"/>
    <lineage>
        <taxon>Bacteria</taxon>
        <taxon>Fusobacteriati</taxon>
        <taxon>Fusobacteriota</taxon>
        <taxon>Fusobacteriia</taxon>
        <taxon>Fusobacteriales</taxon>
        <taxon>Fusobacteriaceae</taxon>
        <taxon>Fusobacterium</taxon>
    </lineage>
</organism>
<evidence type="ECO:0000313" key="3">
    <source>
        <dbReference type="Proteomes" id="UP000229011"/>
    </source>
</evidence>
<sequence length="166" mass="19216">MGKEMPGKVTSKYGDVKTYRYADVVDNNKSTDIPKKFKIKNNIKAQSDGYVMNIGAQNKHLRGESEYEELTKAGTKKSPFAEGITREDLQKIYEDNLEIGDIYEEQLKSGGVRKYKIINLDKKIGEVCNKEENRWEAAFGVKIHYNEKNKEYHMVPHYDGKDRDKK</sequence>
<protein>
    <recommendedName>
        <fullName evidence="1">Bacterial toxin 50 domain-containing protein</fullName>
    </recommendedName>
</protein>
<name>A0A2G9EJF3_9FUSO</name>
<dbReference type="Proteomes" id="UP000229011">
    <property type="component" value="Unassembled WGS sequence"/>
</dbReference>
<reference evidence="2 3" key="1">
    <citation type="submission" date="2017-11" db="EMBL/GenBank/DDBJ databases">
        <title>Genome sequencing of Fusobacterium periodonticum KCOM 1259.</title>
        <authorList>
            <person name="Kook J.-K."/>
            <person name="Park S.-N."/>
            <person name="Lim Y.K."/>
        </authorList>
    </citation>
    <scope>NUCLEOTIDE SEQUENCE [LARGE SCALE GENOMIC DNA]</scope>
    <source>
        <strain evidence="2 3">KCOM 1259</strain>
    </source>
</reference>
<dbReference type="InterPro" id="IPR029100">
    <property type="entry name" value="Ntox50"/>
</dbReference>